<protein>
    <submittedName>
        <fullName evidence="1">Glycosyltransferase</fullName>
        <ecNumber evidence="1">2.4.-.-</ecNumber>
    </submittedName>
</protein>
<proteinExistence type="predicted"/>
<dbReference type="RefSeq" id="WP_252771852.1">
    <property type="nucleotide sequence ID" value="NZ_JAMXMC010000013.1"/>
</dbReference>
<dbReference type="EMBL" id="JAMXMC010000013">
    <property type="protein sequence ID" value="MCO5978889.1"/>
    <property type="molecule type" value="Genomic_DNA"/>
</dbReference>
<reference evidence="1 2" key="1">
    <citation type="submission" date="2022-06" db="EMBL/GenBank/DDBJ databases">
        <title>Ideonella sp. NS12-5 Genome sequencing and assembly.</title>
        <authorList>
            <person name="Jung Y."/>
        </authorList>
    </citation>
    <scope>NUCLEOTIDE SEQUENCE [LARGE SCALE GENOMIC DNA]</scope>
    <source>
        <strain evidence="1 2">NS12-5</strain>
    </source>
</reference>
<keyword evidence="1" id="KW-0328">Glycosyltransferase</keyword>
<dbReference type="GO" id="GO:0016757">
    <property type="term" value="F:glycosyltransferase activity"/>
    <property type="evidence" value="ECO:0007669"/>
    <property type="project" value="UniProtKB-KW"/>
</dbReference>
<accession>A0ABT1BSI6</accession>
<dbReference type="SUPFAM" id="SSF53756">
    <property type="entry name" value="UDP-Glycosyltransferase/glycogen phosphorylase"/>
    <property type="match status" value="1"/>
</dbReference>
<evidence type="ECO:0000313" key="1">
    <source>
        <dbReference type="EMBL" id="MCO5978889.1"/>
    </source>
</evidence>
<evidence type="ECO:0000313" key="2">
    <source>
        <dbReference type="Proteomes" id="UP001204851"/>
    </source>
</evidence>
<dbReference type="Pfam" id="PF13692">
    <property type="entry name" value="Glyco_trans_1_4"/>
    <property type="match status" value="1"/>
</dbReference>
<dbReference type="PANTHER" id="PTHR12526">
    <property type="entry name" value="GLYCOSYLTRANSFERASE"/>
    <property type="match status" value="1"/>
</dbReference>
<dbReference type="EC" id="2.4.-.-" evidence="1"/>
<sequence length="348" mass="38877">MPKMQERPRLLLVAPYVDEPAMLQALSQGLDVEVQTELFRTSRSVAASTFRRHWNIFRSAWAAFRQRDRVGYIVFGEQFIGLYYALLTRLLGRGKRGGPRTIVLQLIYNRRPGWKGEVYRTLYAWLIRSPALTRLACAASIERRYYAEEFGAVVADKLVFIPFGRNSPLGTEARREPVAAPDESPFFFAGGTSNRDYKTLIEAFRGLSAELQIACYPSDVADLNIPPNVVVLHGVFDDEFKRKVRDCTAMIIPIKNTDVSAGQLVLLDAMRLGKACIVTAGGCMEDYVDEKSAICVSAGDSDAIRRAVRDLVCNPRLVIELGEAARLRYEKRNTRAAFGRAVAASLKG</sequence>
<gene>
    <name evidence="1" type="ORF">M0L44_19495</name>
</gene>
<keyword evidence="2" id="KW-1185">Reference proteome</keyword>
<dbReference type="Proteomes" id="UP001204851">
    <property type="component" value="Unassembled WGS sequence"/>
</dbReference>
<keyword evidence="1" id="KW-0808">Transferase</keyword>
<comment type="caution">
    <text evidence="1">The sequence shown here is derived from an EMBL/GenBank/DDBJ whole genome shotgun (WGS) entry which is preliminary data.</text>
</comment>
<dbReference type="Gene3D" id="3.40.50.2000">
    <property type="entry name" value="Glycogen Phosphorylase B"/>
    <property type="match status" value="1"/>
</dbReference>
<organism evidence="1 2">
    <name type="scientific">Ideonella oryzae</name>
    <dbReference type="NCBI Taxonomy" id="2937441"/>
    <lineage>
        <taxon>Bacteria</taxon>
        <taxon>Pseudomonadati</taxon>
        <taxon>Pseudomonadota</taxon>
        <taxon>Betaproteobacteria</taxon>
        <taxon>Burkholderiales</taxon>
        <taxon>Sphaerotilaceae</taxon>
        <taxon>Ideonella</taxon>
    </lineage>
</organism>
<name>A0ABT1BSI6_9BURK</name>